<dbReference type="EMBL" id="CP009574">
    <property type="protein sequence ID" value="AIT09612.1"/>
    <property type="molecule type" value="Genomic_DNA"/>
</dbReference>
<protein>
    <submittedName>
        <fullName evidence="3">Developmental protein</fullName>
    </submittedName>
</protein>
<organism evidence="3 4">
    <name type="scientific">Candidatus Francisella endociliophora</name>
    <dbReference type="NCBI Taxonomy" id="653937"/>
    <lineage>
        <taxon>Bacteria</taxon>
        <taxon>Pseudomonadati</taxon>
        <taxon>Pseudomonadota</taxon>
        <taxon>Gammaproteobacteria</taxon>
        <taxon>Thiotrichales</taxon>
        <taxon>Francisellaceae</taxon>
        <taxon>Francisella</taxon>
    </lineage>
</organism>
<keyword evidence="1" id="KW-1133">Transmembrane helix</keyword>
<dbReference type="AlphaFoldDB" id="A0A097EPW8"/>
<proteinExistence type="predicted"/>
<feature type="transmembrane region" description="Helical" evidence="1">
    <location>
        <begin position="187"/>
        <end position="206"/>
    </location>
</feature>
<evidence type="ECO:0000313" key="4">
    <source>
        <dbReference type="Proteomes" id="UP000029672"/>
    </source>
</evidence>
<feature type="domain" description="Type IV / VI secretion system DotU" evidence="2">
    <location>
        <begin position="26"/>
        <end position="200"/>
    </location>
</feature>
<dbReference type="Pfam" id="PF09850">
    <property type="entry name" value="DotU"/>
    <property type="match status" value="1"/>
</dbReference>
<dbReference type="InterPro" id="IPR017732">
    <property type="entry name" value="T4/T6SS_DotU"/>
</dbReference>
<dbReference type="eggNOG" id="COG3455">
    <property type="taxonomic scope" value="Bacteria"/>
</dbReference>
<dbReference type="Gene3D" id="1.25.40.590">
    <property type="entry name" value="Type IV / VI secretion system, DotU"/>
    <property type="match status" value="1"/>
</dbReference>
<keyword evidence="1" id="KW-0472">Membrane</keyword>
<dbReference type="HOGENOM" id="CLU_1330315_0_0_6"/>
<dbReference type="STRING" id="1547445.LO80_06305"/>
<name>A0A097EPW8_9GAMM</name>
<dbReference type="KEGG" id="frf:LO80_06305"/>
<sequence>MSELTEIEIALNIIKETDEVLDTKELDNEKIAFFREQVRKNVFFLQEELSEQYSEAVTKYAIFPLLAYVDEKIMFRYEQEGNSFNWNLLQQEYYDRKDGGEYVFDIIDSLLSDTIYPQVCYKIIFFILNSDFSGKYYSNIYDSDFLSYKKQINKIISENNSRSLNIIDATKPSPPSRDIKTASYKKYLIGAAIPIVLFGISVFVFSF</sequence>
<evidence type="ECO:0000256" key="1">
    <source>
        <dbReference type="SAM" id="Phobius"/>
    </source>
</evidence>
<evidence type="ECO:0000259" key="2">
    <source>
        <dbReference type="Pfam" id="PF09850"/>
    </source>
</evidence>
<keyword evidence="4" id="KW-1185">Reference proteome</keyword>
<evidence type="ECO:0000313" key="3">
    <source>
        <dbReference type="EMBL" id="AIT09612.1"/>
    </source>
</evidence>
<gene>
    <name evidence="3" type="ORF">LO80_06305</name>
</gene>
<dbReference type="InterPro" id="IPR038522">
    <property type="entry name" value="T4/T6SS_DotU_sf"/>
</dbReference>
<reference evidence="3 4" key="1">
    <citation type="submission" date="2014-10" db="EMBL/GenBank/DDBJ databases">
        <title>Whole genome sequence of Francisella endociliophora strain FSC1006, isolated from a laboratory culture of the marine ciliate Euplotes raikovi.</title>
        <authorList>
            <person name="Granberg M."/>
            <person name="Backman S."/>
            <person name="Lundmark E."/>
            <person name="Nilsson E."/>
            <person name="Karlsson E."/>
            <person name="Thelaus J."/>
            <person name="Ohrman C."/>
            <person name="Larkeryd A."/>
            <person name="Stenberg P."/>
        </authorList>
    </citation>
    <scope>NUCLEOTIDE SEQUENCE [LARGE SCALE GENOMIC DNA]</scope>
    <source>
        <strain evidence="3 4">FSC1006</strain>
    </source>
</reference>
<dbReference type="Proteomes" id="UP000029672">
    <property type="component" value="Chromosome"/>
</dbReference>
<accession>A0A097EPW8</accession>
<dbReference type="RefSeq" id="WP_040009645.1">
    <property type="nucleotide sequence ID" value="NZ_CP009574.1"/>
</dbReference>
<keyword evidence="1" id="KW-0812">Transmembrane</keyword>
<dbReference type="OrthoDB" id="5615290at2"/>